<evidence type="ECO:0000313" key="7">
    <source>
        <dbReference type="Proteomes" id="UP000001369"/>
    </source>
</evidence>
<dbReference type="OrthoDB" id="8476at2"/>
<name>C1DV50_SULAA</name>
<dbReference type="InterPro" id="IPR015179">
    <property type="entry name" value="A-amylase/a-glucTrfase_C"/>
</dbReference>
<dbReference type="SUPFAM" id="SSF88713">
    <property type="entry name" value="Glycoside hydrolase/deacetylase"/>
    <property type="match status" value="1"/>
</dbReference>
<dbReference type="PANTHER" id="PTHR36306:SF1">
    <property type="entry name" value="ALPHA-AMYLASE-RELATED"/>
    <property type="match status" value="1"/>
</dbReference>
<dbReference type="Pfam" id="PF03065">
    <property type="entry name" value="Glyco_hydro_57"/>
    <property type="match status" value="1"/>
</dbReference>
<dbReference type="InterPro" id="IPR015178">
    <property type="entry name" value="A-amylase/a-glucTrfase_central"/>
</dbReference>
<dbReference type="GO" id="GO:0016787">
    <property type="term" value="F:hydrolase activity"/>
    <property type="evidence" value="ECO:0007669"/>
    <property type="project" value="UniProtKB-KW"/>
</dbReference>
<dbReference type="InterPro" id="IPR011013">
    <property type="entry name" value="Gal_mutarotase_sf_dom"/>
</dbReference>
<feature type="domain" description="Alpha-amylase/4-alpha-glucanotransferase central" evidence="4">
    <location>
        <begin position="311"/>
        <end position="384"/>
    </location>
</feature>
<dbReference type="CAZy" id="GH57">
    <property type="family name" value="Glycoside Hydrolase Family 57"/>
</dbReference>
<evidence type="ECO:0000313" key="6">
    <source>
        <dbReference type="EMBL" id="ACN99252.1"/>
    </source>
</evidence>
<dbReference type="STRING" id="204536.SULAZ_1014"/>
<dbReference type="Gene3D" id="3.20.110.20">
    <property type="match status" value="1"/>
</dbReference>
<dbReference type="GO" id="GO:0030246">
    <property type="term" value="F:carbohydrate binding"/>
    <property type="evidence" value="ECO:0007669"/>
    <property type="project" value="InterPro"/>
</dbReference>
<reference evidence="6 7" key="1">
    <citation type="journal article" date="2009" name="J. Bacteriol.">
        <title>Complete and draft genome sequences of six members of the Aquificales.</title>
        <authorList>
            <person name="Reysenbach A.L."/>
            <person name="Hamamura N."/>
            <person name="Podar M."/>
            <person name="Griffiths E."/>
            <person name="Ferreira S."/>
            <person name="Hochstein R."/>
            <person name="Heidelberg J."/>
            <person name="Johnson J."/>
            <person name="Mead D."/>
            <person name="Pohorille A."/>
            <person name="Sarmiento M."/>
            <person name="Schweighofer K."/>
            <person name="Seshadri R."/>
            <person name="Voytek M.A."/>
        </authorList>
    </citation>
    <scope>NUCLEOTIDE SEQUENCE [LARGE SCALE GENOMIC DNA]</scope>
    <source>
        <strain evidence="7">Az-Fu1 / DSM 15241 / OCM 825</strain>
    </source>
</reference>
<dbReference type="SUPFAM" id="SSF74650">
    <property type="entry name" value="Galactose mutarotase-like"/>
    <property type="match status" value="1"/>
</dbReference>
<dbReference type="Proteomes" id="UP000001369">
    <property type="component" value="Chromosome"/>
</dbReference>
<evidence type="ECO:0000256" key="2">
    <source>
        <dbReference type="ARBA" id="ARBA00023277"/>
    </source>
</evidence>
<keyword evidence="6" id="KW-0378">Hydrolase</keyword>
<dbReference type="PANTHER" id="PTHR36306">
    <property type="entry name" value="ALPHA-AMYLASE-RELATED-RELATED"/>
    <property type="match status" value="1"/>
</dbReference>
<dbReference type="EMBL" id="CP001229">
    <property type="protein sequence ID" value="ACN99252.1"/>
    <property type="molecule type" value="Genomic_DNA"/>
</dbReference>
<accession>C1DV50</accession>
<protein>
    <submittedName>
        <fullName evidence="6">Glycosyl hydrolase, family 57</fullName>
    </submittedName>
</protein>
<dbReference type="GO" id="GO:0005975">
    <property type="term" value="P:carbohydrate metabolic process"/>
    <property type="evidence" value="ECO:0007669"/>
    <property type="project" value="InterPro"/>
</dbReference>
<dbReference type="CDD" id="cd10793">
    <property type="entry name" value="GH57N_TLGT_like"/>
    <property type="match status" value="1"/>
</dbReference>
<dbReference type="eggNOG" id="COG1449">
    <property type="taxonomic scope" value="Bacteria"/>
</dbReference>
<dbReference type="AlphaFoldDB" id="C1DV50"/>
<dbReference type="SUPFAM" id="SSF88688">
    <property type="entry name" value="Families 57/38 glycoside transferase middle domain"/>
    <property type="match status" value="1"/>
</dbReference>
<evidence type="ECO:0000259" key="3">
    <source>
        <dbReference type="Pfam" id="PF03065"/>
    </source>
</evidence>
<dbReference type="InterPro" id="IPR011330">
    <property type="entry name" value="Glyco_hydro/deAcase_b/a-brl"/>
</dbReference>
<evidence type="ECO:0000259" key="4">
    <source>
        <dbReference type="Pfam" id="PF09094"/>
    </source>
</evidence>
<keyword evidence="7" id="KW-1185">Reference proteome</keyword>
<dbReference type="HOGENOM" id="CLU_026700_0_0_0"/>
<feature type="domain" description="Alpha-amylase/4-alpha-glucanotransferase C-terminal" evidence="5">
    <location>
        <begin position="399"/>
        <end position="668"/>
    </location>
</feature>
<dbReference type="KEGG" id="saf:SULAZ_1014"/>
<organism evidence="6 7">
    <name type="scientific">Sulfurihydrogenibium azorense (strain DSM 15241 / OCM 825 / Az-Fu1)</name>
    <dbReference type="NCBI Taxonomy" id="204536"/>
    <lineage>
        <taxon>Bacteria</taxon>
        <taxon>Pseudomonadati</taxon>
        <taxon>Aquificota</taxon>
        <taxon>Aquificia</taxon>
        <taxon>Aquificales</taxon>
        <taxon>Hydrogenothermaceae</taxon>
        <taxon>Sulfurihydrogenibium</taxon>
    </lineage>
</organism>
<dbReference type="InterPro" id="IPR004300">
    <property type="entry name" value="Glyco_hydro_57_N"/>
</dbReference>
<evidence type="ECO:0000259" key="5">
    <source>
        <dbReference type="Pfam" id="PF09095"/>
    </source>
</evidence>
<evidence type="ECO:0000256" key="1">
    <source>
        <dbReference type="ARBA" id="ARBA00006821"/>
    </source>
</evidence>
<proteinExistence type="inferred from homology"/>
<feature type="domain" description="Glycoside hydrolase family 57 N-terminal" evidence="3">
    <location>
        <begin position="26"/>
        <end position="267"/>
    </location>
</feature>
<comment type="similarity">
    <text evidence="1">Belongs to the glycosyl hydrolase 57 family.</text>
</comment>
<sequence>MVKLLFGIHCHQPIDNFYEVVDDAINKAYKPFLEVVKDYPDFKFSVHYSGWLLEYIKNNDKSLFKLMQDLSYNGQIEFFSGGFYEPILAVIPSDDRKYQIEKLNNFIKENFGQTPKGLWLTERVWDSSIVTDLVECGIEYVIVDDYHFLSTGFKKEALYGYYTTESNGYKINLFPIDKNLRYLIPFKPVEKILEYLNSISKYGVNPAGIIFDDGEKFGVWPKTYWWVYQERWLNQFLEVITSQKDVKPYHYRDYLKEEKPIGFAYLPITSYHEMGEWSLFPEDFQEFEELKEFLEKNGLQNHFEKFVKGNIWHNFLVKYPESNRIHKRVLDLSTTGRPYKKNKEFLENLLKSQCNDVLWHGIFGGLYLPNLRNNTYKYIIKADKELEKLSKPPKIQVKDLDLDGYEEVKITTQKMILIFDSKESGQLTELSLKDKEFNFQNTLTRRKEGYHKNLLTPKQDTPSEEGITTIHNAQLEIDPQHIKDLLIYDWYTKNSFIDHITDDSFNLETFYRCSFREYSDFTNQPFNLEYAKDEIVFKRKGGVYKDKKYNTILIKTYKVEESKITALLQLQTDYKDILKYVCEFNFHFANLPHHLTQPIYHGKSITFKLKDNYTQKTIIFNFNKELDIFTYPINTVSQSEKSVDITNQGLSIGFLTDFQEELNLKITLEIVDL</sequence>
<dbReference type="Pfam" id="PF09095">
    <property type="entry name" value="AmyA-gluTrfs_C"/>
    <property type="match status" value="1"/>
</dbReference>
<keyword evidence="2" id="KW-0119">Carbohydrate metabolism</keyword>
<gene>
    <name evidence="6" type="ordered locus">SULAZ_1014</name>
</gene>
<dbReference type="InterPro" id="IPR014718">
    <property type="entry name" value="GH-type_carb-bd"/>
</dbReference>
<dbReference type="InterPro" id="IPR028995">
    <property type="entry name" value="Glyco_hydro_57/38_cen_sf"/>
</dbReference>
<dbReference type="Pfam" id="PF09094">
    <property type="entry name" value="AmyA-A_glucT_m"/>
    <property type="match status" value="1"/>
</dbReference>
<dbReference type="InterPro" id="IPR052046">
    <property type="entry name" value="GH57_Enzymes"/>
</dbReference>
<dbReference type="Gene3D" id="2.70.98.10">
    <property type="match status" value="1"/>
</dbReference>
<dbReference type="RefSeq" id="WP_012674570.1">
    <property type="nucleotide sequence ID" value="NC_012438.1"/>
</dbReference>